<evidence type="ECO:0000313" key="1">
    <source>
        <dbReference type="EMBL" id="PCI30994.1"/>
    </source>
</evidence>
<evidence type="ECO:0000313" key="2">
    <source>
        <dbReference type="Proteomes" id="UP000218113"/>
    </source>
</evidence>
<comment type="caution">
    <text evidence="1">The sequence shown here is derived from an EMBL/GenBank/DDBJ whole genome shotgun (WGS) entry which is preliminary data.</text>
</comment>
<accession>A0A2A4TC98</accession>
<dbReference type="AlphaFoldDB" id="A0A2A4TC98"/>
<protein>
    <submittedName>
        <fullName evidence="1">Uncharacterized protein</fullName>
    </submittedName>
</protein>
<dbReference type="Proteomes" id="UP000218113">
    <property type="component" value="Unassembled WGS sequence"/>
</dbReference>
<dbReference type="EMBL" id="NVSR01000001">
    <property type="protein sequence ID" value="PCI30994.1"/>
    <property type="molecule type" value="Genomic_DNA"/>
</dbReference>
<reference evidence="2" key="1">
    <citation type="submission" date="2017-08" db="EMBL/GenBank/DDBJ databases">
        <title>A dynamic microbial community with high functional redundancy inhabits the cold, oxic subseafloor aquifer.</title>
        <authorList>
            <person name="Tully B.J."/>
            <person name="Wheat C.G."/>
            <person name="Glazer B.T."/>
            <person name="Huber J.A."/>
        </authorList>
    </citation>
    <scope>NUCLEOTIDE SEQUENCE [LARGE SCALE GENOMIC DNA]</scope>
</reference>
<organism evidence="1 2">
    <name type="scientific">SAR324 cluster bacterium</name>
    <dbReference type="NCBI Taxonomy" id="2024889"/>
    <lineage>
        <taxon>Bacteria</taxon>
        <taxon>Deltaproteobacteria</taxon>
        <taxon>SAR324 cluster</taxon>
    </lineage>
</organism>
<name>A0A2A4TC98_9DELT</name>
<sequence length="73" mass="8236">MKTVIVEGMITVSCQITLKVPEDATKEEILNKAQSCEENIEFSSSSPFVNNETFYIEKDGMPFDLTLEESVEQ</sequence>
<gene>
    <name evidence="1" type="ORF">COB67_00640</name>
</gene>
<proteinExistence type="predicted"/>